<keyword evidence="1" id="KW-0862">Zinc</keyword>
<comment type="caution">
    <text evidence="4">The sequence shown here is derived from an EMBL/GenBank/DDBJ whole genome shotgun (WGS) entry which is preliminary data.</text>
</comment>
<evidence type="ECO:0000313" key="5">
    <source>
        <dbReference type="Proteomes" id="UP001249851"/>
    </source>
</evidence>
<feature type="domain" description="CCHC-type" evidence="3">
    <location>
        <begin position="149"/>
        <end position="164"/>
    </location>
</feature>
<keyword evidence="1" id="KW-0863">Zinc-finger</keyword>
<evidence type="ECO:0000256" key="1">
    <source>
        <dbReference type="PROSITE-ProRule" id="PRU00047"/>
    </source>
</evidence>
<dbReference type="GO" id="GO:0003676">
    <property type="term" value="F:nucleic acid binding"/>
    <property type="evidence" value="ECO:0007669"/>
    <property type="project" value="InterPro"/>
</dbReference>
<proteinExistence type="predicted"/>
<reference evidence="4" key="2">
    <citation type="journal article" date="2023" name="Science">
        <title>Genomic signatures of disease resistance in endangered staghorn corals.</title>
        <authorList>
            <person name="Vollmer S.V."/>
            <person name="Selwyn J.D."/>
            <person name="Despard B.A."/>
            <person name="Roesel C.L."/>
        </authorList>
    </citation>
    <scope>NUCLEOTIDE SEQUENCE</scope>
    <source>
        <strain evidence="4">K2</strain>
    </source>
</reference>
<dbReference type="Proteomes" id="UP001249851">
    <property type="component" value="Unassembled WGS sequence"/>
</dbReference>
<name>A0AAD9QX67_ACRCE</name>
<keyword evidence="1" id="KW-0479">Metal-binding</keyword>
<gene>
    <name evidence="4" type="ORF">P5673_005966</name>
</gene>
<dbReference type="InterPro" id="IPR001878">
    <property type="entry name" value="Znf_CCHC"/>
</dbReference>
<accession>A0AAD9QX67</accession>
<dbReference type="EMBL" id="JARQWQ010000010">
    <property type="protein sequence ID" value="KAK2569081.1"/>
    <property type="molecule type" value="Genomic_DNA"/>
</dbReference>
<evidence type="ECO:0000259" key="3">
    <source>
        <dbReference type="PROSITE" id="PS50158"/>
    </source>
</evidence>
<dbReference type="Gene3D" id="4.10.60.10">
    <property type="entry name" value="Zinc finger, CCHC-type"/>
    <property type="match status" value="1"/>
</dbReference>
<dbReference type="PROSITE" id="PS50158">
    <property type="entry name" value="ZF_CCHC"/>
    <property type="match status" value="1"/>
</dbReference>
<evidence type="ECO:0000313" key="4">
    <source>
        <dbReference type="EMBL" id="KAK2569081.1"/>
    </source>
</evidence>
<evidence type="ECO:0000256" key="2">
    <source>
        <dbReference type="SAM" id="MobiDB-lite"/>
    </source>
</evidence>
<sequence length="208" mass="23207">MDLFSESFEYDDNEKSECPIVGLSKQEGALQVNALLYAMGDESGDIFTMQTLPLMMAPSRIITIIQSEYAKKQQGVIRSHPAQVSVESLTASKSWRPRKKTTSNKLKQPSRVSGGGPKNYMPNGQNTRCERCGHHQKHNRQTCPGKDARCHKCSKQGHFAKCCRAKSRVNMFSEVELAETSTSDSEVFLGEVSANEHKPWIADIIVNN</sequence>
<keyword evidence="5" id="KW-1185">Reference proteome</keyword>
<dbReference type="AlphaFoldDB" id="A0AAD9QX67"/>
<organism evidence="4 5">
    <name type="scientific">Acropora cervicornis</name>
    <name type="common">Staghorn coral</name>
    <dbReference type="NCBI Taxonomy" id="6130"/>
    <lineage>
        <taxon>Eukaryota</taxon>
        <taxon>Metazoa</taxon>
        <taxon>Cnidaria</taxon>
        <taxon>Anthozoa</taxon>
        <taxon>Hexacorallia</taxon>
        <taxon>Scleractinia</taxon>
        <taxon>Astrocoeniina</taxon>
        <taxon>Acroporidae</taxon>
        <taxon>Acropora</taxon>
    </lineage>
</organism>
<reference evidence="4" key="1">
    <citation type="journal article" date="2023" name="G3 (Bethesda)">
        <title>Whole genome assembly and annotation of the endangered Caribbean coral Acropora cervicornis.</title>
        <authorList>
            <person name="Selwyn J.D."/>
            <person name="Vollmer S.V."/>
        </authorList>
    </citation>
    <scope>NUCLEOTIDE SEQUENCE</scope>
    <source>
        <strain evidence="4">K2</strain>
    </source>
</reference>
<feature type="region of interest" description="Disordered" evidence="2">
    <location>
        <begin position="87"/>
        <end position="122"/>
    </location>
</feature>
<protein>
    <recommendedName>
        <fullName evidence="3">CCHC-type domain-containing protein</fullName>
    </recommendedName>
</protein>
<dbReference type="GO" id="GO:0008270">
    <property type="term" value="F:zinc ion binding"/>
    <property type="evidence" value="ECO:0007669"/>
    <property type="project" value="UniProtKB-KW"/>
</dbReference>